<protein>
    <submittedName>
        <fullName evidence="1">Uncharacterized protein</fullName>
    </submittedName>
</protein>
<evidence type="ECO:0000313" key="2">
    <source>
        <dbReference type="Proteomes" id="UP000029226"/>
    </source>
</evidence>
<sequence>MLLSSCKTDSNHVVKTTEKLEIDKATLELRPNEGSCIITTSPLQVSP</sequence>
<dbReference type="Proteomes" id="UP000029226">
    <property type="component" value="Unassembled WGS sequence"/>
</dbReference>
<dbReference type="EMBL" id="BBMM01000002">
    <property type="protein sequence ID" value="GAK99394.1"/>
    <property type="molecule type" value="Genomic_DNA"/>
</dbReference>
<comment type="caution">
    <text evidence="1">The sequence shown here is derived from an EMBL/GenBank/DDBJ whole genome shotgun (WGS) entry which is preliminary data.</text>
</comment>
<dbReference type="AlphaFoldDB" id="A0A090Q8H3"/>
<accession>A0A090Q8H3</accession>
<reference evidence="1 2" key="1">
    <citation type="journal article" date="2014" name="Genome Announc.">
        <title>Draft Genome Sequences of Marine Flavobacterium Nonlabens Strains NR17, NR24, NR27, NR32, NR33, and Ara13.</title>
        <authorList>
            <person name="Nakanishi M."/>
            <person name="Meirelles P."/>
            <person name="Suzuki R."/>
            <person name="Takatani N."/>
            <person name="Mino S."/>
            <person name="Suda W."/>
            <person name="Oshima K."/>
            <person name="Hattori M."/>
            <person name="Ohkuma M."/>
            <person name="Hosokawa M."/>
            <person name="Miyashita K."/>
            <person name="Thompson F.L."/>
            <person name="Niwa A."/>
            <person name="Sawabe T."/>
            <person name="Sawabe T."/>
        </authorList>
    </citation>
    <scope>NUCLEOTIDE SEQUENCE [LARGE SCALE GENOMIC DNA]</scope>
    <source>
        <strain evidence="2">JCM19314</strain>
    </source>
</reference>
<proteinExistence type="predicted"/>
<evidence type="ECO:0000313" key="1">
    <source>
        <dbReference type="EMBL" id="GAK99394.1"/>
    </source>
</evidence>
<organism evidence="1 2">
    <name type="scientific">Nonlabens ulvanivorans</name>
    <name type="common">Persicivirga ulvanivorans</name>
    <dbReference type="NCBI Taxonomy" id="906888"/>
    <lineage>
        <taxon>Bacteria</taxon>
        <taxon>Pseudomonadati</taxon>
        <taxon>Bacteroidota</taxon>
        <taxon>Flavobacteriia</taxon>
        <taxon>Flavobacteriales</taxon>
        <taxon>Flavobacteriaceae</taxon>
        <taxon>Nonlabens</taxon>
    </lineage>
</organism>
<name>A0A090Q8H3_NONUL</name>
<gene>
    <name evidence="1" type="ORF">JCM19314_3439</name>
</gene>